<dbReference type="NCBIfam" id="TIGR03462">
    <property type="entry name" value="CarR_dom_SF"/>
    <property type="match status" value="1"/>
</dbReference>
<sequence length="102" mass="11129">MNFAELNAIFLAIAALIFAIALWRSKRRYLVGVAVTISILVLVVLTVIFDNVMIASGLFDYGGQTLNGLRIGLAPIEDFAYPIGGALLLSGLWMLFTRREAP</sequence>
<name>A0A2V5ITT4_9MICC</name>
<evidence type="ECO:0000313" key="11">
    <source>
        <dbReference type="Proteomes" id="UP000247980"/>
    </source>
</evidence>
<dbReference type="GO" id="GO:0016872">
    <property type="term" value="F:intramolecular lyase activity"/>
    <property type="evidence" value="ECO:0007669"/>
    <property type="project" value="InterPro"/>
</dbReference>
<dbReference type="AlphaFoldDB" id="A0A2V5ITT4"/>
<evidence type="ECO:0000256" key="4">
    <source>
        <dbReference type="ARBA" id="ARBA00022746"/>
    </source>
</evidence>
<keyword evidence="7" id="KW-0413">Isomerase</keyword>
<keyword evidence="5 8" id="KW-1133">Transmembrane helix</keyword>
<feature type="domain" description="Lycopene cyclase" evidence="9">
    <location>
        <begin position="11"/>
        <end position="87"/>
    </location>
</feature>
<dbReference type="Pfam" id="PF18916">
    <property type="entry name" value="Lycopene_cyc"/>
    <property type="match status" value="1"/>
</dbReference>
<dbReference type="GO" id="GO:0016020">
    <property type="term" value="C:membrane"/>
    <property type="evidence" value="ECO:0007669"/>
    <property type="project" value="UniProtKB-SubCell"/>
</dbReference>
<evidence type="ECO:0000313" key="10">
    <source>
        <dbReference type="EMBL" id="PYI39929.1"/>
    </source>
</evidence>
<comment type="pathway">
    <text evidence="2">Carotenoid biosynthesis.</text>
</comment>
<keyword evidence="4" id="KW-0125">Carotenoid biosynthesis</keyword>
<reference evidence="10 11" key="1">
    <citation type="submission" date="2018-05" db="EMBL/GenBank/DDBJ databases">
        <title>Genetic diversity of glacier-inhabiting Cryobacterium bacteria in China and description of Cryobacterium mengkeensis sp. nov. and Arthrobacter glacialis sp. nov.</title>
        <authorList>
            <person name="Liu Q."/>
            <person name="Xin Y.-H."/>
        </authorList>
    </citation>
    <scope>NUCLEOTIDE SEQUENCE [LARGE SCALE GENOMIC DNA]</scope>
    <source>
        <strain evidence="10 11">B7</strain>
    </source>
</reference>
<organism evidence="10 11">
    <name type="scientific">Arthrobacter psychrolactophilus</name>
    <dbReference type="NCBI Taxonomy" id="92442"/>
    <lineage>
        <taxon>Bacteria</taxon>
        <taxon>Bacillati</taxon>
        <taxon>Actinomycetota</taxon>
        <taxon>Actinomycetes</taxon>
        <taxon>Micrococcales</taxon>
        <taxon>Micrococcaceae</taxon>
        <taxon>Arthrobacter</taxon>
    </lineage>
</organism>
<feature type="transmembrane region" description="Helical" evidence="8">
    <location>
        <begin position="79"/>
        <end position="96"/>
    </location>
</feature>
<accession>A0A2V5ITT4</accession>
<feature type="transmembrane region" description="Helical" evidence="8">
    <location>
        <begin position="30"/>
        <end position="59"/>
    </location>
</feature>
<protein>
    <submittedName>
        <fullName evidence="10">Lycopene cyclase domain-containing protein</fullName>
    </submittedName>
</protein>
<evidence type="ECO:0000256" key="8">
    <source>
        <dbReference type="SAM" id="Phobius"/>
    </source>
</evidence>
<dbReference type="OrthoDB" id="4411839at2"/>
<evidence type="ECO:0000256" key="2">
    <source>
        <dbReference type="ARBA" id="ARBA00004829"/>
    </source>
</evidence>
<evidence type="ECO:0000256" key="3">
    <source>
        <dbReference type="ARBA" id="ARBA00022692"/>
    </source>
</evidence>
<dbReference type="GO" id="GO:0016117">
    <property type="term" value="P:carotenoid biosynthetic process"/>
    <property type="evidence" value="ECO:0007669"/>
    <property type="project" value="UniProtKB-KW"/>
</dbReference>
<evidence type="ECO:0000256" key="6">
    <source>
        <dbReference type="ARBA" id="ARBA00023136"/>
    </source>
</evidence>
<evidence type="ECO:0000256" key="7">
    <source>
        <dbReference type="ARBA" id="ARBA00023235"/>
    </source>
</evidence>
<keyword evidence="3 8" id="KW-0812">Transmembrane</keyword>
<evidence type="ECO:0000256" key="1">
    <source>
        <dbReference type="ARBA" id="ARBA00004141"/>
    </source>
</evidence>
<dbReference type="GO" id="GO:0045436">
    <property type="term" value="F:lycopene beta cyclase activity"/>
    <property type="evidence" value="ECO:0007669"/>
    <property type="project" value="UniProtKB-ARBA"/>
</dbReference>
<evidence type="ECO:0000256" key="5">
    <source>
        <dbReference type="ARBA" id="ARBA00022989"/>
    </source>
</evidence>
<keyword evidence="6 8" id="KW-0472">Membrane</keyword>
<feature type="transmembrane region" description="Helical" evidence="8">
    <location>
        <begin position="6"/>
        <end position="23"/>
    </location>
</feature>
<proteinExistence type="predicted"/>
<comment type="subcellular location">
    <subcellularLocation>
        <location evidence="1">Membrane</location>
        <topology evidence="1">Multi-pass membrane protein</topology>
    </subcellularLocation>
</comment>
<keyword evidence="11" id="KW-1185">Reference proteome</keyword>
<comment type="caution">
    <text evidence="10">The sequence shown here is derived from an EMBL/GenBank/DDBJ whole genome shotgun (WGS) entry which is preliminary data.</text>
</comment>
<dbReference type="RefSeq" id="WP_110484102.1">
    <property type="nucleotide sequence ID" value="NZ_QJVC01000002.1"/>
</dbReference>
<evidence type="ECO:0000259" key="9">
    <source>
        <dbReference type="Pfam" id="PF18916"/>
    </source>
</evidence>
<dbReference type="InterPro" id="IPR017825">
    <property type="entry name" value="Lycopene_cyclase_dom"/>
</dbReference>
<dbReference type="EMBL" id="QJVC01000002">
    <property type="protein sequence ID" value="PYI39929.1"/>
    <property type="molecule type" value="Genomic_DNA"/>
</dbReference>
<gene>
    <name evidence="10" type="ORF">CVS30_02795</name>
</gene>
<dbReference type="Proteomes" id="UP000247980">
    <property type="component" value="Unassembled WGS sequence"/>
</dbReference>